<dbReference type="GO" id="GO:0003755">
    <property type="term" value="F:peptidyl-prolyl cis-trans isomerase activity"/>
    <property type="evidence" value="ECO:0007669"/>
    <property type="project" value="UniProtKB-KW"/>
</dbReference>
<sequence length="638" mass="72347">MVKRDRKEEADPVEVGNRNNDVSHSDSSDDDMIGPLPPSAAGSSAALQPKKKKRVLSHEKEYIKKLPNAQMYEKSYMHRDVLEYTIITQTDFLVTCSVDGHIKFWKKTEGGIEFVKHFRAHTKDLTSVKVSHDGLWLASSSSDKSLKIFDVTSFDMVNIIRLPYTPYCVCWLTREDEATPTLAVSDKDSSKIYFYDVLSTGEAVLMTDIIHLSPVKVMEFHPEARCIVSADDSGMIEYWSPDEPYDLPKSVSFEMKSQTDLYEFKKSKTSPVNITFSPDYSLFACIGSDDSQVRVFRFKTGKLYRKYDESIQTITDLHRAGHLGVEIDNMEFGRRISVERELSKTPQYNYRNCVFDQSGHFLIYGTLVGIKIVNLYTNKVVSIIGSTESHRFINIALFQGLQSSSKTSLALAASLNPAATATVNNEVDSTMFCTAYKRNRFYMFTRREPDSDGSSKGDRDVFNEKPTREEQSLAMDNNRKKLETQAIIRTTFGDIHINLYPQYAPKAVENFVTHSKSGYYNNLIFHRTIKNFMIQTGDPLGDGTGGDSIWGKEFEDEFTPELRHDLPYTVSMANAGPNTNGSQFFITVTQTPWLDNKHTIFGRVVSGMDIVHNISTVKTDKTDKPLEEISIVNIEVRQ</sequence>
<reference evidence="10" key="1">
    <citation type="submission" date="2022-07" db="EMBL/GenBank/DDBJ databases">
        <title>Phylogenomic reconstructions and comparative analyses of Kickxellomycotina fungi.</title>
        <authorList>
            <person name="Reynolds N.K."/>
            <person name="Stajich J.E."/>
            <person name="Barry K."/>
            <person name="Grigoriev I.V."/>
            <person name="Crous P."/>
            <person name="Smith M.E."/>
        </authorList>
    </citation>
    <scope>NUCLEOTIDE SEQUENCE</scope>
    <source>
        <strain evidence="10">NBRC 100468</strain>
    </source>
</reference>
<feature type="compositionally biased region" description="Basic and acidic residues" evidence="8">
    <location>
        <begin position="1"/>
        <end position="10"/>
    </location>
</feature>
<evidence type="ECO:0000256" key="8">
    <source>
        <dbReference type="SAM" id="MobiDB-lite"/>
    </source>
</evidence>
<feature type="region of interest" description="Disordered" evidence="8">
    <location>
        <begin position="447"/>
        <end position="477"/>
    </location>
</feature>
<dbReference type="PRINTS" id="PR00153">
    <property type="entry name" value="CSAPPISMRASE"/>
</dbReference>
<dbReference type="FunFam" id="2.40.100.10:FF:000003">
    <property type="entry name" value="Peptidylprolyl isomerase domain and WD repeat-containing 1"/>
    <property type="match status" value="1"/>
</dbReference>
<dbReference type="InterPro" id="IPR001680">
    <property type="entry name" value="WD40_rpt"/>
</dbReference>
<dbReference type="InterPro" id="IPR002130">
    <property type="entry name" value="Cyclophilin-type_PPIase_dom"/>
</dbReference>
<dbReference type="EMBL" id="JANBPU010000014">
    <property type="protein sequence ID" value="KAJ1920378.1"/>
    <property type="molecule type" value="Genomic_DNA"/>
</dbReference>
<evidence type="ECO:0000313" key="10">
    <source>
        <dbReference type="EMBL" id="KAJ1920378.1"/>
    </source>
</evidence>
<dbReference type="PROSITE" id="PS50082">
    <property type="entry name" value="WD_REPEATS_2"/>
    <property type="match status" value="1"/>
</dbReference>
<comment type="caution">
    <text evidence="10">The sequence shown here is derived from an EMBL/GenBank/DDBJ whole genome shotgun (WGS) entry which is preliminary data.</text>
</comment>
<accession>A0A9W8DQG5</accession>
<evidence type="ECO:0000256" key="3">
    <source>
        <dbReference type="ARBA" id="ARBA00022574"/>
    </source>
</evidence>
<dbReference type="InterPro" id="IPR029000">
    <property type="entry name" value="Cyclophilin-like_dom_sf"/>
</dbReference>
<dbReference type="InterPro" id="IPR015943">
    <property type="entry name" value="WD40/YVTN_repeat-like_dom_sf"/>
</dbReference>
<dbReference type="PANTHER" id="PTHR45625:SF4">
    <property type="entry name" value="PEPTIDYLPROLYL ISOMERASE DOMAIN AND WD REPEAT-CONTAINING PROTEIN 1"/>
    <property type="match status" value="1"/>
</dbReference>
<dbReference type="SUPFAM" id="SSF50891">
    <property type="entry name" value="Cyclophilin-like"/>
    <property type="match status" value="1"/>
</dbReference>
<evidence type="ECO:0000256" key="5">
    <source>
        <dbReference type="ARBA" id="ARBA00023110"/>
    </source>
</evidence>
<dbReference type="EC" id="5.2.1.8" evidence="2"/>
<feature type="region of interest" description="Disordered" evidence="8">
    <location>
        <begin position="1"/>
        <end position="53"/>
    </location>
</feature>
<keyword evidence="6 10" id="KW-0413">Isomerase</keyword>
<keyword evidence="4" id="KW-0677">Repeat</keyword>
<dbReference type="Gene3D" id="2.40.100.10">
    <property type="entry name" value="Cyclophilin-like"/>
    <property type="match status" value="1"/>
</dbReference>
<evidence type="ECO:0000256" key="2">
    <source>
        <dbReference type="ARBA" id="ARBA00013194"/>
    </source>
</evidence>
<dbReference type="PROSITE" id="PS50072">
    <property type="entry name" value="CSA_PPIASE_2"/>
    <property type="match status" value="1"/>
</dbReference>
<feature type="domain" description="PPIase cyclophilin-type" evidence="9">
    <location>
        <begin position="493"/>
        <end position="636"/>
    </location>
</feature>
<evidence type="ECO:0000256" key="7">
    <source>
        <dbReference type="PROSITE-ProRule" id="PRU00221"/>
    </source>
</evidence>
<proteinExistence type="predicted"/>
<name>A0A9W8DQG5_9FUNG</name>
<feature type="repeat" description="WD" evidence="7">
    <location>
        <begin position="118"/>
        <end position="159"/>
    </location>
</feature>
<evidence type="ECO:0000256" key="6">
    <source>
        <dbReference type="ARBA" id="ARBA00023235"/>
    </source>
</evidence>
<evidence type="ECO:0000256" key="4">
    <source>
        <dbReference type="ARBA" id="ARBA00022737"/>
    </source>
</evidence>
<dbReference type="AlphaFoldDB" id="A0A9W8DQG5"/>
<dbReference type="Proteomes" id="UP001150538">
    <property type="component" value="Unassembled WGS sequence"/>
</dbReference>
<keyword evidence="5" id="KW-0697">Rotamase</keyword>
<dbReference type="Gene3D" id="2.130.10.10">
    <property type="entry name" value="YVTN repeat-like/Quinoprotein amine dehydrogenase"/>
    <property type="match status" value="1"/>
</dbReference>
<dbReference type="PANTHER" id="PTHR45625">
    <property type="entry name" value="PEPTIDYL-PROLYL CIS-TRANS ISOMERASE-RELATED"/>
    <property type="match status" value="1"/>
</dbReference>
<dbReference type="PROSITE" id="PS50294">
    <property type="entry name" value="WD_REPEATS_REGION"/>
    <property type="match status" value="1"/>
</dbReference>
<comment type="catalytic activity">
    <reaction evidence="1">
        <text>[protein]-peptidylproline (omega=180) = [protein]-peptidylproline (omega=0)</text>
        <dbReference type="Rhea" id="RHEA:16237"/>
        <dbReference type="Rhea" id="RHEA-COMP:10747"/>
        <dbReference type="Rhea" id="RHEA-COMP:10748"/>
        <dbReference type="ChEBI" id="CHEBI:83833"/>
        <dbReference type="ChEBI" id="CHEBI:83834"/>
        <dbReference type="EC" id="5.2.1.8"/>
    </reaction>
</comment>
<dbReference type="Pfam" id="PF00400">
    <property type="entry name" value="WD40"/>
    <property type="match status" value="2"/>
</dbReference>
<keyword evidence="11" id="KW-1185">Reference proteome</keyword>
<dbReference type="Pfam" id="PF00160">
    <property type="entry name" value="Pro_isomerase"/>
    <property type="match status" value="1"/>
</dbReference>
<keyword evidence="3 7" id="KW-0853">WD repeat</keyword>
<dbReference type="OrthoDB" id="10264753at2759"/>
<dbReference type="CDD" id="cd01927">
    <property type="entry name" value="cyclophilin_WD40"/>
    <property type="match status" value="1"/>
</dbReference>
<evidence type="ECO:0000313" key="11">
    <source>
        <dbReference type="Proteomes" id="UP001150538"/>
    </source>
</evidence>
<protein>
    <recommendedName>
        <fullName evidence="2">peptidylprolyl isomerase</fullName>
        <ecNumber evidence="2">5.2.1.8</ecNumber>
    </recommendedName>
</protein>
<gene>
    <name evidence="10" type="primary">cyp15</name>
    <name evidence="10" type="ORF">H4219_001354</name>
</gene>
<organism evidence="10 11">
    <name type="scientific">Mycoemilia scoparia</name>
    <dbReference type="NCBI Taxonomy" id="417184"/>
    <lineage>
        <taxon>Eukaryota</taxon>
        <taxon>Fungi</taxon>
        <taxon>Fungi incertae sedis</taxon>
        <taxon>Zoopagomycota</taxon>
        <taxon>Kickxellomycotina</taxon>
        <taxon>Kickxellomycetes</taxon>
        <taxon>Kickxellales</taxon>
        <taxon>Kickxellaceae</taxon>
        <taxon>Mycoemilia</taxon>
    </lineage>
</organism>
<evidence type="ECO:0000256" key="1">
    <source>
        <dbReference type="ARBA" id="ARBA00000971"/>
    </source>
</evidence>
<dbReference type="GO" id="GO:0005634">
    <property type="term" value="C:nucleus"/>
    <property type="evidence" value="ECO:0007669"/>
    <property type="project" value="UniProtKB-ARBA"/>
</dbReference>
<dbReference type="SMART" id="SM00320">
    <property type="entry name" value="WD40"/>
    <property type="match status" value="4"/>
</dbReference>
<dbReference type="SUPFAM" id="SSF50978">
    <property type="entry name" value="WD40 repeat-like"/>
    <property type="match status" value="1"/>
</dbReference>
<dbReference type="InterPro" id="IPR036322">
    <property type="entry name" value="WD40_repeat_dom_sf"/>
</dbReference>
<dbReference type="InterPro" id="IPR044666">
    <property type="entry name" value="Cyclophilin_A-like"/>
</dbReference>
<evidence type="ECO:0000259" key="9">
    <source>
        <dbReference type="PROSITE" id="PS50072"/>
    </source>
</evidence>